<protein>
    <submittedName>
        <fullName evidence="2">Uncharacterized protein</fullName>
    </submittedName>
</protein>
<dbReference type="Proteomes" id="UP000248340">
    <property type="component" value="Unassembled WGS sequence"/>
</dbReference>
<reference evidence="2 3" key="1">
    <citation type="submission" date="2016-12" db="EMBL/GenBank/DDBJ databases">
        <title>The genomes of Aspergillus section Nigri reveals drivers in fungal speciation.</title>
        <authorList>
            <consortium name="DOE Joint Genome Institute"/>
            <person name="Vesth T.C."/>
            <person name="Nybo J."/>
            <person name="Theobald S."/>
            <person name="Brandl J."/>
            <person name="Frisvad J.C."/>
            <person name="Nielsen K.F."/>
            <person name="Lyhne E.K."/>
            <person name="Kogle M.E."/>
            <person name="Kuo A."/>
            <person name="Riley R."/>
            <person name="Clum A."/>
            <person name="Nolan M."/>
            <person name="Lipzen A."/>
            <person name="Salamov A."/>
            <person name="Henrissat B."/>
            <person name="Wiebenga A."/>
            <person name="De Vries R.P."/>
            <person name="Grigoriev I.V."/>
            <person name="Mortensen U.H."/>
            <person name="Andersen M.R."/>
            <person name="Baker S.E."/>
        </authorList>
    </citation>
    <scope>NUCLEOTIDE SEQUENCE [LARGE SCALE GENOMIC DNA]</scope>
    <source>
        <strain evidence="2 3">CBS 121591</strain>
    </source>
</reference>
<evidence type="ECO:0000256" key="1">
    <source>
        <dbReference type="SAM" id="MobiDB-lite"/>
    </source>
</evidence>
<feature type="region of interest" description="Disordered" evidence="1">
    <location>
        <begin position="221"/>
        <end position="259"/>
    </location>
</feature>
<dbReference type="AlphaFoldDB" id="A0A319CHA9"/>
<dbReference type="OrthoDB" id="4504435at2759"/>
<proteinExistence type="predicted"/>
<dbReference type="VEuPathDB" id="FungiDB:BO82DRAFT_431577"/>
<sequence>MADWLKYFQIANTAFAFANVLDLPSFIKHFMTCIINPASIDLQIGSMHTTACQEVAMYHNSINTLEALHDENFRPLRRDCLDQETLKKLKKLNDTLGSKNQESKSLKVNVLLLQDLLQSFRYILGIEQLQLPEEYLIDLKLASKELESGVRWQQSPEGGTAAQRDLESLEPNNNVKPLSSTFSTRLWFYFAEDNISKTLMLINKRNMDLSEQAKGIEQVWKKKPTPPPTSPQGATSPPIGVSSESTPGLDGGFEMQNLG</sequence>
<accession>A0A319CHA9</accession>
<evidence type="ECO:0000313" key="2">
    <source>
        <dbReference type="EMBL" id="PYH82657.1"/>
    </source>
</evidence>
<keyword evidence="3" id="KW-1185">Reference proteome</keyword>
<dbReference type="GeneID" id="37143452"/>
<name>A0A319CHA9_9EURO</name>
<evidence type="ECO:0000313" key="3">
    <source>
        <dbReference type="Proteomes" id="UP000248340"/>
    </source>
</evidence>
<dbReference type="EMBL" id="KZ821694">
    <property type="protein sequence ID" value="PYH82657.1"/>
    <property type="molecule type" value="Genomic_DNA"/>
</dbReference>
<dbReference type="RefSeq" id="XP_025492857.1">
    <property type="nucleotide sequence ID" value="XM_025640710.1"/>
</dbReference>
<gene>
    <name evidence="2" type="ORF">BO82DRAFT_431577</name>
</gene>
<organism evidence="2 3">
    <name type="scientific">Aspergillus uvarum CBS 121591</name>
    <dbReference type="NCBI Taxonomy" id="1448315"/>
    <lineage>
        <taxon>Eukaryota</taxon>
        <taxon>Fungi</taxon>
        <taxon>Dikarya</taxon>
        <taxon>Ascomycota</taxon>
        <taxon>Pezizomycotina</taxon>
        <taxon>Eurotiomycetes</taxon>
        <taxon>Eurotiomycetidae</taxon>
        <taxon>Eurotiales</taxon>
        <taxon>Aspergillaceae</taxon>
        <taxon>Aspergillus</taxon>
        <taxon>Aspergillus subgen. Circumdati</taxon>
    </lineage>
</organism>
<feature type="region of interest" description="Disordered" evidence="1">
    <location>
        <begin position="150"/>
        <end position="175"/>
    </location>
</feature>